<reference evidence="3" key="1">
    <citation type="journal article" date="2020" name="mSystems">
        <title>Genome- and Community-Level Interaction Insights into Carbon Utilization and Element Cycling Functions of Hydrothermarchaeota in Hydrothermal Sediment.</title>
        <authorList>
            <person name="Zhou Z."/>
            <person name="Liu Y."/>
            <person name="Xu W."/>
            <person name="Pan J."/>
            <person name="Luo Z.H."/>
            <person name="Li M."/>
        </authorList>
    </citation>
    <scope>NUCLEOTIDE SEQUENCE [LARGE SCALE GENOMIC DNA]</scope>
    <source>
        <strain evidence="3">HyVt-458</strain>
    </source>
</reference>
<protein>
    <submittedName>
        <fullName evidence="3">Uncharacterized protein</fullName>
    </submittedName>
</protein>
<keyword evidence="2" id="KW-0472">Membrane</keyword>
<feature type="compositionally biased region" description="Basic and acidic residues" evidence="1">
    <location>
        <begin position="92"/>
        <end position="107"/>
    </location>
</feature>
<feature type="compositionally biased region" description="Polar residues" evidence="1">
    <location>
        <begin position="127"/>
        <end position="152"/>
    </location>
</feature>
<comment type="caution">
    <text evidence="3">The sequence shown here is derived from an EMBL/GenBank/DDBJ whole genome shotgun (WGS) entry which is preliminary data.</text>
</comment>
<dbReference type="Proteomes" id="UP000886339">
    <property type="component" value="Unassembled WGS sequence"/>
</dbReference>
<feature type="region of interest" description="Disordered" evidence="1">
    <location>
        <begin position="30"/>
        <end position="167"/>
    </location>
</feature>
<feature type="transmembrane region" description="Helical" evidence="2">
    <location>
        <begin position="7"/>
        <end position="25"/>
    </location>
</feature>
<organism evidence="3">
    <name type="scientific">Thiolapillus brandeum</name>
    <dbReference type="NCBI Taxonomy" id="1076588"/>
    <lineage>
        <taxon>Bacteria</taxon>
        <taxon>Pseudomonadati</taxon>
        <taxon>Pseudomonadota</taxon>
        <taxon>Gammaproteobacteria</taxon>
        <taxon>Chromatiales</taxon>
        <taxon>Sedimenticolaceae</taxon>
        <taxon>Thiolapillus</taxon>
    </lineage>
</organism>
<dbReference type="AlphaFoldDB" id="A0A831RWC0"/>
<feature type="compositionally biased region" description="Basic and acidic residues" evidence="1">
    <location>
        <begin position="46"/>
        <end position="57"/>
    </location>
</feature>
<name>A0A831RWC0_9GAMM</name>
<proteinExistence type="predicted"/>
<dbReference type="EMBL" id="DRLF01000358">
    <property type="protein sequence ID" value="HEC07252.1"/>
    <property type="molecule type" value="Genomic_DNA"/>
</dbReference>
<accession>A0A831RWC0</accession>
<evidence type="ECO:0000256" key="1">
    <source>
        <dbReference type="SAM" id="MobiDB-lite"/>
    </source>
</evidence>
<evidence type="ECO:0000256" key="2">
    <source>
        <dbReference type="SAM" id="Phobius"/>
    </source>
</evidence>
<keyword evidence="2" id="KW-0812">Transmembrane</keyword>
<gene>
    <name evidence="3" type="ORF">ENJ12_10390</name>
</gene>
<evidence type="ECO:0000313" key="3">
    <source>
        <dbReference type="EMBL" id="HEC07252.1"/>
    </source>
</evidence>
<keyword evidence="2" id="KW-1133">Transmembrane helix</keyword>
<sequence>MFVKSDWGGWLALAAIVVFPSMLYLTRPQTEKAVGSAELASPNETHVLRQNEGDKEPVLPPARVTGNADEAESQAAEWAMSDPDASDTPETYEDKSASDEPEERYSENSEPEDSYQQTFAAPETDQESQSMPFRSATGNRAVTDYMTDSGNAGETAAEAPVSSAVNTGTEENVASAEGVESSFLYTAETEVQPQVTKPSCPPVYMALNDYARNMRIAMGCDSE</sequence>